<evidence type="ECO:0008006" key="6">
    <source>
        <dbReference type="Google" id="ProtNLM"/>
    </source>
</evidence>
<evidence type="ECO:0000256" key="1">
    <source>
        <dbReference type="SAM" id="SignalP"/>
    </source>
</evidence>
<feature type="domain" description="DUF642" evidence="2">
    <location>
        <begin position="41"/>
        <end position="200"/>
    </location>
</feature>
<dbReference type="EMBL" id="MAQB02000006">
    <property type="protein sequence ID" value="OFJ47387.1"/>
    <property type="molecule type" value="Genomic_DNA"/>
</dbReference>
<dbReference type="Pfam" id="PF07589">
    <property type="entry name" value="PEP-CTERM"/>
    <property type="match status" value="1"/>
</dbReference>
<protein>
    <recommendedName>
        <fullName evidence="6">Choice-of-anchor C family protein</fullName>
    </recommendedName>
</protein>
<feature type="signal peptide" evidence="1">
    <location>
        <begin position="1"/>
        <end position="37"/>
    </location>
</feature>
<feature type="domain" description="Ice-binding protein C-terminal" evidence="3">
    <location>
        <begin position="203"/>
        <end position="227"/>
    </location>
</feature>
<name>A0A1E8PN60_9BURK</name>
<reference evidence="4 5" key="1">
    <citation type="submission" date="2016-10" db="EMBL/GenBank/DDBJ databases">
        <title>Updated version of Genome Assembly of Janthinobacterium lividum ERGS5:01.</title>
        <authorList>
            <person name="Kumar R."/>
            <person name="Acharya V."/>
            <person name="Singh D."/>
        </authorList>
    </citation>
    <scope>NUCLEOTIDE SEQUENCE [LARGE SCALE GENOMIC DNA]</scope>
    <source>
        <strain evidence="4 5">ERGS5:01</strain>
    </source>
</reference>
<evidence type="ECO:0000313" key="5">
    <source>
        <dbReference type="Proteomes" id="UP000092634"/>
    </source>
</evidence>
<evidence type="ECO:0000313" key="4">
    <source>
        <dbReference type="EMBL" id="OFJ47387.1"/>
    </source>
</evidence>
<proteinExistence type="predicted"/>
<dbReference type="NCBIfam" id="TIGR02595">
    <property type="entry name" value="PEP_CTERM"/>
    <property type="match status" value="1"/>
</dbReference>
<dbReference type="NCBIfam" id="TIGR04362">
    <property type="entry name" value="choice_anch_C"/>
    <property type="match status" value="1"/>
</dbReference>
<dbReference type="InterPro" id="IPR006946">
    <property type="entry name" value="DGR2-like_dom"/>
</dbReference>
<dbReference type="InterPro" id="IPR008979">
    <property type="entry name" value="Galactose-bd-like_sf"/>
</dbReference>
<feature type="chain" id="PRO_5009214484" description="Choice-of-anchor C family protein" evidence="1">
    <location>
        <begin position="38"/>
        <end position="230"/>
    </location>
</feature>
<dbReference type="SUPFAM" id="SSF49785">
    <property type="entry name" value="Galactose-binding domain-like"/>
    <property type="match status" value="1"/>
</dbReference>
<evidence type="ECO:0000259" key="3">
    <source>
        <dbReference type="Pfam" id="PF07589"/>
    </source>
</evidence>
<comment type="caution">
    <text evidence="4">The sequence shown here is derived from an EMBL/GenBank/DDBJ whole genome shotgun (WGS) entry which is preliminary data.</text>
</comment>
<dbReference type="InterPro" id="IPR013424">
    <property type="entry name" value="Ice-binding_C"/>
</dbReference>
<dbReference type="Gene3D" id="2.60.120.260">
    <property type="entry name" value="Galactose-binding domain-like"/>
    <property type="match status" value="1"/>
</dbReference>
<sequence>MIALRVNLIPLRQGNQLMKIATIAAVVALLTAGTASASPVNLITNGNFETLAPGYTFGSGFKVVSSGSSAITGWTVGASSVDLIRNAYNAINGYSIDMLGTPGPGFLSQNFNVVAGQTYSLSFDMARNSSGPAGQGVAVKFGGVAGDFYSTAAASNTLYSHTLNFTAATTGLATLSFASAAKAGTRFDNYSGAVIDNVSVMAAVPEPETYAMLLAGLGLMGFLRRRKAAK</sequence>
<organism evidence="4 5">
    <name type="scientific">Janthinobacterium lividum</name>
    <dbReference type="NCBI Taxonomy" id="29581"/>
    <lineage>
        <taxon>Bacteria</taxon>
        <taxon>Pseudomonadati</taxon>
        <taxon>Pseudomonadota</taxon>
        <taxon>Betaproteobacteria</taxon>
        <taxon>Burkholderiales</taxon>
        <taxon>Oxalobacteraceae</taxon>
        <taxon>Janthinobacterium</taxon>
    </lineage>
</organism>
<gene>
    <name evidence="4" type="ORF">BA896_016675</name>
</gene>
<dbReference type="AlphaFoldDB" id="A0A1E8PN60"/>
<dbReference type="Proteomes" id="UP000092634">
    <property type="component" value="Unassembled WGS sequence"/>
</dbReference>
<keyword evidence="1" id="KW-0732">Signal</keyword>
<dbReference type="Pfam" id="PF04862">
    <property type="entry name" value="DUF642"/>
    <property type="match status" value="1"/>
</dbReference>
<evidence type="ECO:0000259" key="2">
    <source>
        <dbReference type="Pfam" id="PF04862"/>
    </source>
</evidence>
<accession>A0A1E8PN60</accession>
<dbReference type="InterPro" id="IPR027576">
    <property type="entry name" value="Choice_anch_C_dom"/>
</dbReference>